<keyword evidence="3" id="KW-1185">Reference proteome</keyword>
<proteinExistence type="predicted"/>
<organism evidence="2 3">
    <name type="scientific">Dryococelus australis</name>
    <dbReference type="NCBI Taxonomy" id="614101"/>
    <lineage>
        <taxon>Eukaryota</taxon>
        <taxon>Metazoa</taxon>
        <taxon>Ecdysozoa</taxon>
        <taxon>Arthropoda</taxon>
        <taxon>Hexapoda</taxon>
        <taxon>Insecta</taxon>
        <taxon>Pterygota</taxon>
        <taxon>Neoptera</taxon>
        <taxon>Polyneoptera</taxon>
        <taxon>Phasmatodea</taxon>
        <taxon>Verophasmatodea</taxon>
        <taxon>Anareolatae</taxon>
        <taxon>Phasmatidae</taxon>
        <taxon>Eurycanthinae</taxon>
        <taxon>Dryococelus</taxon>
    </lineage>
</organism>
<evidence type="ECO:0000313" key="2">
    <source>
        <dbReference type="EMBL" id="KAJ8881252.1"/>
    </source>
</evidence>
<dbReference type="Proteomes" id="UP001159363">
    <property type="component" value="Chromosome 5"/>
</dbReference>
<reference evidence="2 3" key="1">
    <citation type="submission" date="2023-02" db="EMBL/GenBank/DDBJ databases">
        <title>LHISI_Scaffold_Assembly.</title>
        <authorList>
            <person name="Stuart O.P."/>
            <person name="Cleave R."/>
            <person name="Magrath M.J.L."/>
            <person name="Mikheyev A.S."/>
        </authorList>
    </citation>
    <scope>NUCLEOTIDE SEQUENCE [LARGE SCALE GENOMIC DNA]</scope>
    <source>
        <strain evidence="2">Daus_M_001</strain>
        <tissue evidence="2">Leg muscle</tissue>
    </source>
</reference>
<feature type="region of interest" description="Disordered" evidence="1">
    <location>
        <begin position="1"/>
        <end position="38"/>
    </location>
</feature>
<comment type="caution">
    <text evidence="2">The sequence shown here is derived from an EMBL/GenBank/DDBJ whole genome shotgun (WGS) entry which is preliminary data.</text>
</comment>
<feature type="compositionally biased region" description="Basic residues" evidence="1">
    <location>
        <begin position="1"/>
        <end position="12"/>
    </location>
</feature>
<name>A0ABQ9HAA8_9NEOP</name>
<accession>A0ABQ9HAA8</accession>
<sequence length="582" mass="66685">MEQRRNARKGKRIITEKARRPAASSGKSDVRKSESGTNRNRTHFALVEGWRPNHGATATSHIYRTLLLRGFRNPRRDLDTSDNRSACLTILQWRASQSQIACRLTASRVWPADLCRLVPGTHISRWETRSYPDDHTRIRANNYYAENAGIHPTLKVAFGNKETLQRALPRQRYLIIGWRRTDTDRHTYVVIFPGCWSDVERCRAVPYSGLYRRVCYAWLDEYQSYMLPNMAPHFVSSSLAAVETYSEEMHNLEAVNTLASYQGVPGSIPGRVTGYLQVGIVLDVAVNRWVFAGISHFRTLSFRRRSILTSITLIGSQDFAVKSRPNLFTLPLIQINFHEAEEYTGTVTLLASHQGEPGSIPGRVIPDFRMRELCRTMPLVGGFFSGISHFPALSFRRCCVLTSIILTGSQDLAVKSRPNLFTHSVDFRRSGWRFERRKQKVPWPFFGERDGSHEYPVTATRLDCEAAIFPHCRSIRTGTQVSLIHRVGTANLRSVILRNCDHWKAWRCASSSHMFTAREWDEECVVDTRRLSNRSMRSARELRGLSYGQINNGILITSAQRHRPERRDRGRGLPLRTDCIEY</sequence>
<dbReference type="EMBL" id="JARBHB010000006">
    <property type="protein sequence ID" value="KAJ8881252.1"/>
    <property type="molecule type" value="Genomic_DNA"/>
</dbReference>
<evidence type="ECO:0000313" key="3">
    <source>
        <dbReference type="Proteomes" id="UP001159363"/>
    </source>
</evidence>
<gene>
    <name evidence="2" type="ORF">PR048_017728</name>
</gene>
<protein>
    <submittedName>
        <fullName evidence="2">Uncharacterized protein</fullName>
    </submittedName>
</protein>
<evidence type="ECO:0000256" key="1">
    <source>
        <dbReference type="SAM" id="MobiDB-lite"/>
    </source>
</evidence>